<evidence type="ECO:0000256" key="16">
    <source>
        <dbReference type="PROSITE-ProRule" id="PRU10141"/>
    </source>
</evidence>
<dbReference type="CDD" id="cd06609">
    <property type="entry name" value="STKc_MST3_like"/>
    <property type="match status" value="1"/>
</dbReference>
<comment type="cofactor">
    <cofactor evidence="1">
        <name>Mg(2+)</name>
        <dbReference type="ChEBI" id="CHEBI:18420"/>
    </cofactor>
</comment>
<keyword evidence="12 16" id="KW-0067">ATP-binding</keyword>
<dbReference type="VEuPathDB" id="FungiDB:GGTG_07973"/>
<evidence type="ECO:0000256" key="13">
    <source>
        <dbReference type="ARBA" id="ARBA00022842"/>
    </source>
</evidence>
<keyword evidence="7" id="KW-0597">Phosphoprotein</keyword>
<dbReference type="Gene3D" id="1.10.510.10">
    <property type="entry name" value="Transferase(Phosphotransferase) domain 1"/>
    <property type="match status" value="1"/>
</dbReference>
<evidence type="ECO:0000259" key="18">
    <source>
        <dbReference type="PROSITE" id="PS50011"/>
    </source>
</evidence>
<evidence type="ECO:0000313" key="20">
    <source>
        <dbReference type="EnsemblFungi" id="EJT74125"/>
    </source>
</evidence>
<feature type="compositionally biased region" description="Polar residues" evidence="17">
    <location>
        <begin position="367"/>
        <end position="384"/>
    </location>
</feature>
<keyword evidence="21" id="KW-1185">Reference proteome</keyword>
<comment type="catalytic activity">
    <reaction evidence="14">
        <text>L-threonyl-[protein] + ATP = O-phospho-L-threonyl-[protein] + ADP + H(+)</text>
        <dbReference type="Rhea" id="RHEA:46608"/>
        <dbReference type="Rhea" id="RHEA-COMP:11060"/>
        <dbReference type="Rhea" id="RHEA-COMP:11605"/>
        <dbReference type="ChEBI" id="CHEBI:15378"/>
        <dbReference type="ChEBI" id="CHEBI:30013"/>
        <dbReference type="ChEBI" id="CHEBI:30616"/>
        <dbReference type="ChEBI" id="CHEBI:61977"/>
        <dbReference type="ChEBI" id="CHEBI:456216"/>
        <dbReference type="EC" id="2.7.11.1"/>
    </reaction>
</comment>
<evidence type="ECO:0000256" key="2">
    <source>
        <dbReference type="ARBA" id="ARBA00004496"/>
    </source>
</evidence>
<dbReference type="FunFam" id="3.30.200.20:FF:000488">
    <property type="entry name" value="Related to severin kinase"/>
    <property type="match status" value="1"/>
</dbReference>
<dbReference type="GO" id="GO:0004674">
    <property type="term" value="F:protein serine/threonine kinase activity"/>
    <property type="evidence" value="ECO:0007669"/>
    <property type="project" value="UniProtKB-KW"/>
</dbReference>
<feature type="compositionally biased region" description="Low complexity" evidence="17">
    <location>
        <begin position="600"/>
        <end position="609"/>
    </location>
</feature>
<evidence type="ECO:0000256" key="15">
    <source>
        <dbReference type="ARBA" id="ARBA00048679"/>
    </source>
</evidence>
<dbReference type="PROSITE" id="PS00107">
    <property type="entry name" value="PROTEIN_KINASE_ATP"/>
    <property type="match status" value="1"/>
</dbReference>
<keyword evidence="13" id="KW-0460">Magnesium</keyword>
<evidence type="ECO:0000256" key="4">
    <source>
        <dbReference type="ARBA" id="ARBA00012513"/>
    </source>
</evidence>
<evidence type="ECO:0000256" key="1">
    <source>
        <dbReference type="ARBA" id="ARBA00001946"/>
    </source>
</evidence>
<comment type="catalytic activity">
    <reaction evidence="15">
        <text>L-seryl-[protein] + ATP = O-phospho-L-seryl-[protein] + ADP + H(+)</text>
        <dbReference type="Rhea" id="RHEA:17989"/>
        <dbReference type="Rhea" id="RHEA-COMP:9863"/>
        <dbReference type="Rhea" id="RHEA-COMP:11604"/>
        <dbReference type="ChEBI" id="CHEBI:15378"/>
        <dbReference type="ChEBI" id="CHEBI:29999"/>
        <dbReference type="ChEBI" id="CHEBI:30616"/>
        <dbReference type="ChEBI" id="CHEBI:83421"/>
        <dbReference type="ChEBI" id="CHEBI:456216"/>
        <dbReference type="EC" id="2.7.11.1"/>
    </reaction>
</comment>
<evidence type="ECO:0000256" key="9">
    <source>
        <dbReference type="ARBA" id="ARBA00022723"/>
    </source>
</evidence>
<reference evidence="21" key="1">
    <citation type="submission" date="2010-07" db="EMBL/GenBank/DDBJ databases">
        <title>The genome sequence of Gaeumannomyces graminis var. tritici strain R3-111a-1.</title>
        <authorList>
            <consortium name="The Broad Institute Genome Sequencing Platform"/>
            <person name="Ma L.-J."/>
            <person name="Dead R."/>
            <person name="Young S."/>
            <person name="Zeng Q."/>
            <person name="Koehrsen M."/>
            <person name="Alvarado L."/>
            <person name="Berlin A."/>
            <person name="Chapman S.B."/>
            <person name="Chen Z."/>
            <person name="Freedman E."/>
            <person name="Gellesch M."/>
            <person name="Goldberg J."/>
            <person name="Griggs A."/>
            <person name="Gujja S."/>
            <person name="Heilman E.R."/>
            <person name="Heiman D."/>
            <person name="Hepburn T."/>
            <person name="Howarth C."/>
            <person name="Jen D."/>
            <person name="Larson L."/>
            <person name="Mehta T."/>
            <person name="Neiman D."/>
            <person name="Pearson M."/>
            <person name="Roberts A."/>
            <person name="Saif S."/>
            <person name="Shea T."/>
            <person name="Shenoy N."/>
            <person name="Sisk P."/>
            <person name="Stolte C."/>
            <person name="Sykes S."/>
            <person name="Walk T."/>
            <person name="White J."/>
            <person name="Yandava C."/>
            <person name="Haas B."/>
            <person name="Nusbaum C."/>
            <person name="Birren B."/>
        </authorList>
    </citation>
    <scope>NUCLEOTIDE SEQUENCE [LARGE SCALE GENOMIC DNA]</scope>
    <source>
        <strain evidence="21">R3-111a-1</strain>
    </source>
</reference>
<feature type="compositionally biased region" description="Low complexity" evidence="17">
    <location>
        <begin position="539"/>
        <end position="563"/>
    </location>
</feature>
<dbReference type="AlphaFoldDB" id="J3P383"/>
<keyword evidence="9" id="KW-0479">Metal-binding</keyword>
<feature type="region of interest" description="Disordered" evidence="17">
    <location>
        <begin position="344"/>
        <end position="384"/>
    </location>
</feature>
<feature type="compositionally biased region" description="Basic and acidic residues" evidence="17">
    <location>
        <begin position="614"/>
        <end position="624"/>
    </location>
</feature>
<feature type="domain" description="Protein kinase" evidence="18">
    <location>
        <begin position="11"/>
        <end position="261"/>
    </location>
</feature>
<dbReference type="OrthoDB" id="248923at2759"/>
<dbReference type="GO" id="GO:0046872">
    <property type="term" value="F:metal ion binding"/>
    <property type="evidence" value="ECO:0007669"/>
    <property type="project" value="UniProtKB-KW"/>
</dbReference>
<dbReference type="GO" id="GO:0005737">
    <property type="term" value="C:cytoplasm"/>
    <property type="evidence" value="ECO:0007669"/>
    <property type="project" value="UniProtKB-SubCell"/>
</dbReference>
<dbReference type="InterPro" id="IPR050629">
    <property type="entry name" value="STE20/SPS1-PAK"/>
</dbReference>
<evidence type="ECO:0000256" key="17">
    <source>
        <dbReference type="SAM" id="MobiDB-lite"/>
    </source>
</evidence>
<dbReference type="PANTHER" id="PTHR48012">
    <property type="entry name" value="STERILE20-LIKE KINASE, ISOFORM B-RELATED"/>
    <property type="match status" value="1"/>
</dbReference>
<evidence type="ECO:0000256" key="8">
    <source>
        <dbReference type="ARBA" id="ARBA00022679"/>
    </source>
</evidence>
<dbReference type="EC" id="2.7.11.1" evidence="4"/>
<feature type="region of interest" description="Disordered" evidence="17">
    <location>
        <begin position="529"/>
        <end position="646"/>
    </location>
</feature>
<evidence type="ECO:0000256" key="12">
    <source>
        <dbReference type="ARBA" id="ARBA00022840"/>
    </source>
</evidence>
<dbReference type="InterPro" id="IPR000719">
    <property type="entry name" value="Prot_kinase_dom"/>
</dbReference>
<evidence type="ECO:0000256" key="7">
    <source>
        <dbReference type="ARBA" id="ARBA00022553"/>
    </source>
</evidence>
<evidence type="ECO:0000313" key="21">
    <source>
        <dbReference type="Proteomes" id="UP000006039"/>
    </source>
</evidence>
<reference evidence="20" key="4">
    <citation type="journal article" date="2015" name="G3 (Bethesda)">
        <title>Genome sequences of three phytopathogenic species of the Magnaporthaceae family of fungi.</title>
        <authorList>
            <person name="Okagaki L.H."/>
            <person name="Nunes C.C."/>
            <person name="Sailsbery J."/>
            <person name="Clay B."/>
            <person name="Brown D."/>
            <person name="John T."/>
            <person name="Oh Y."/>
            <person name="Young N."/>
            <person name="Fitzgerald M."/>
            <person name="Haas B.J."/>
            <person name="Zeng Q."/>
            <person name="Young S."/>
            <person name="Adiconis X."/>
            <person name="Fan L."/>
            <person name="Levin J.Z."/>
            <person name="Mitchell T.K."/>
            <person name="Okubara P.A."/>
            <person name="Farman M.L."/>
            <person name="Kohn L.M."/>
            <person name="Birren B."/>
            <person name="Ma L.-J."/>
            <person name="Dean R.A."/>
        </authorList>
    </citation>
    <scope>NUCLEOTIDE SEQUENCE</scope>
    <source>
        <strain evidence="20">R3-111a-1</strain>
    </source>
</reference>
<dbReference type="PANTHER" id="PTHR48012:SF10">
    <property type="entry name" value="FI20177P1"/>
    <property type="match status" value="1"/>
</dbReference>
<reference evidence="20" key="5">
    <citation type="submission" date="2018-04" db="UniProtKB">
        <authorList>
            <consortium name="EnsemblFungi"/>
        </authorList>
    </citation>
    <scope>IDENTIFICATION</scope>
    <source>
        <strain evidence="20">R3-111a-1</strain>
    </source>
</reference>
<dbReference type="STRING" id="644352.J3P383"/>
<dbReference type="FunFam" id="1.10.510.10:FF:000411">
    <property type="entry name" value="Probable Ste20-like kinase Don3"/>
    <property type="match status" value="1"/>
</dbReference>
<protein>
    <recommendedName>
        <fullName evidence="4">non-specific serine/threonine protein kinase</fullName>
        <ecNumber evidence="4">2.7.11.1</ecNumber>
    </recommendedName>
</protein>
<dbReference type="GO" id="GO:0005524">
    <property type="term" value="F:ATP binding"/>
    <property type="evidence" value="ECO:0007669"/>
    <property type="project" value="UniProtKB-UniRule"/>
</dbReference>
<dbReference type="RefSeq" id="XP_009224069.1">
    <property type="nucleotide sequence ID" value="XM_009225805.1"/>
</dbReference>
<comment type="subcellular location">
    <subcellularLocation>
        <location evidence="2">Cytoplasm</location>
    </subcellularLocation>
</comment>
<dbReference type="GO" id="GO:0050793">
    <property type="term" value="P:regulation of developmental process"/>
    <property type="evidence" value="ECO:0007669"/>
    <property type="project" value="UniProtKB-ARBA"/>
</dbReference>
<dbReference type="SUPFAM" id="SSF56112">
    <property type="entry name" value="Protein kinase-like (PK-like)"/>
    <property type="match status" value="1"/>
</dbReference>
<evidence type="ECO:0000313" key="19">
    <source>
        <dbReference type="EMBL" id="EJT74125.1"/>
    </source>
</evidence>
<dbReference type="EMBL" id="GL385398">
    <property type="protein sequence ID" value="EJT74125.1"/>
    <property type="molecule type" value="Genomic_DNA"/>
</dbReference>
<dbReference type="SMART" id="SM00220">
    <property type="entry name" value="S_TKc"/>
    <property type="match status" value="1"/>
</dbReference>
<dbReference type="InterPro" id="IPR017441">
    <property type="entry name" value="Protein_kinase_ATP_BS"/>
</dbReference>
<evidence type="ECO:0000256" key="10">
    <source>
        <dbReference type="ARBA" id="ARBA00022741"/>
    </source>
</evidence>
<evidence type="ECO:0000256" key="5">
    <source>
        <dbReference type="ARBA" id="ARBA00022490"/>
    </source>
</evidence>
<keyword evidence="10 16" id="KW-0547">Nucleotide-binding</keyword>
<dbReference type="eggNOG" id="KOG0201">
    <property type="taxonomic scope" value="Eukaryota"/>
</dbReference>
<keyword evidence="11 19" id="KW-0418">Kinase</keyword>
<proteinExistence type="inferred from homology"/>
<feature type="binding site" evidence="16">
    <location>
        <position position="40"/>
    </location>
    <ligand>
        <name>ATP</name>
        <dbReference type="ChEBI" id="CHEBI:30616"/>
    </ligand>
</feature>
<keyword evidence="6" id="KW-0723">Serine/threonine-protein kinase</keyword>
<reference evidence="19" key="2">
    <citation type="submission" date="2010-07" db="EMBL/GenBank/DDBJ databases">
        <authorList>
            <consortium name="The Broad Institute Genome Sequencing Platform"/>
            <consortium name="Broad Institute Genome Sequencing Center for Infectious Disease"/>
            <person name="Ma L.-J."/>
            <person name="Dead R."/>
            <person name="Young S."/>
            <person name="Zeng Q."/>
            <person name="Koehrsen M."/>
            <person name="Alvarado L."/>
            <person name="Berlin A."/>
            <person name="Chapman S.B."/>
            <person name="Chen Z."/>
            <person name="Freedman E."/>
            <person name="Gellesch M."/>
            <person name="Goldberg J."/>
            <person name="Griggs A."/>
            <person name="Gujja S."/>
            <person name="Heilman E.R."/>
            <person name="Heiman D."/>
            <person name="Hepburn T."/>
            <person name="Howarth C."/>
            <person name="Jen D."/>
            <person name="Larson L."/>
            <person name="Mehta T."/>
            <person name="Neiman D."/>
            <person name="Pearson M."/>
            <person name="Roberts A."/>
            <person name="Saif S."/>
            <person name="Shea T."/>
            <person name="Shenoy N."/>
            <person name="Sisk P."/>
            <person name="Stolte C."/>
            <person name="Sykes S."/>
            <person name="Walk T."/>
            <person name="White J."/>
            <person name="Yandava C."/>
            <person name="Haas B."/>
            <person name="Nusbaum C."/>
            <person name="Birren B."/>
        </authorList>
    </citation>
    <scope>NUCLEOTIDE SEQUENCE</scope>
    <source>
        <strain evidence="19">R3-111a-1</strain>
    </source>
</reference>
<dbReference type="PROSITE" id="PS50011">
    <property type="entry name" value="PROTEIN_KINASE_DOM"/>
    <property type="match status" value="1"/>
</dbReference>
<evidence type="ECO:0000256" key="14">
    <source>
        <dbReference type="ARBA" id="ARBA00047899"/>
    </source>
</evidence>
<organism evidence="19">
    <name type="scientific">Gaeumannomyces tritici (strain R3-111a-1)</name>
    <name type="common">Wheat and barley take-all root rot fungus</name>
    <name type="synonym">Gaeumannomyces graminis var. tritici</name>
    <dbReference type="NCBI Taxonomy" id="644352"/>
    <lineage>
        <taxon>Eukaryota</taxon>
        <taxon>Fungi</taxon>
        <taxon>Dikarya</taxon>
        <taxon>Ascomycota</taxon>
        <taxon>Pezizomycotina</taxon>
        <taxon>Sordariomycetes</taxon>
        <taxon>Sordariomycetidae</taxon>
        <taxon>Magnaporthales</taxon>
        <taxon>Magnaporthaceae</taxon>
        <taxon>Gaeumannomyces</taxon>
    </lineage>
</organism>
<evidence type="ECO:0000256" key="6">
    <source>
        <dbReference type="ARBA" id="ARBA00022527"/>
    </source>
</evidence>
<dbReference type="EnsemblFungi" id="EJT74125">
    <property type="protein sequence ID" value="EJT74125"/>
    <property type="gene ID" value="GGTG_07973"/>
</dbReference>
<dbReference type="InterPro" id="IPR011009">
    <property type="entry name" value="Kinase-like_dom_sf"/>
</dbReference>
<name>J3P383_GAET3</name>
<keyword evidence="8" id="KW-0808">Transferase</keyword>
<accession>J3P383</accession>
<sequence length="676" mass="73802">MAVDGGLASQYQVLEELGQGSFGVVYKAIDRATGETVAIKHIDLESSEDDIQEIQQEISVLSTCASSFVTQYKASFLRGHKLWIVMEFLGGGSCLDLLKPGNFSEGHTAIVCRELLRGLEYLHAEGKIHRDIKAANVLLSDQGSVKLADFGVAAQLTNIKSQRNTFVGTPFWMAPEVIQQAGYDFKADIWSLGITAMELAMGEPPNSDLHPMKALFEIPKKAPPRLEGNYSKEFKDFVAQCLVKDPERRPTAKELLKHKFIRLAGKIEAMQELIERRQAYDAQNNRKSHPVYYQETLQSIPPRDDSDEWVFDTVRSVAPKKATVRQRKISSVWAAEDSMRRLDIKDGPLQPSSPGAPTGTVRRNVVKRQSSSASQYPSMNHSPHSSIIVHKRPLQPDLSFGNSGSTMRLFRRVPSDGSIPDIATDSINCGSNNENLPPSMASGPVEPSTKEGVLGRRLYNKAMEPTMAELHAQTSTLQKRSALANLADALSYLDAVDPDGMLHFLRSINAAAAQDPKLAAAVLPATPQPKALQHARDGTPSSSTRPSSQHSAVSNPSSASTSPTKLQLSGANPHLRSQRRRQNSSLAPSALALTGDAQQPAASSPAGSPTKMSALDRERMHDLQRATLRSRGLPGGGKDPRPGMEHYKQLSDVLYGRWAQGLATRFPASKPQQDDT</sequence>
<dbReference type="GeneID" id="20348431"/>
<evidence type="ECO:0000256" key="3">
    <source>
        <dbReference type="ARBA" id="ARBA00008874"/>
    </source>
</evidence>
<reference evidence="19" key="3">
    <citation type="submission" date="2010-09" db="EMBL/GenBank/DDBJ databases">
        <title>Annotation of Gaeumannomyces graminis var. tritici R3-111a-1.</title>
        <authorList>
            <consortium name="The Broad Institute Genome Sequencing Platform"/>
            <person name="Ma L.-J."/>
            <person name="Dead R."/>
            <person name="Young S.K."/>
            <person name="Zeng Q."/>
            <person name="Gargeya S."/>
            <person name="Fitzgerald M."/>
            <person name="Haas B."/>
            <person name="Abouelleil A."/>
            <person name="Alvarado L."/>
            <person name="Arachchi H.M."/>
            <person name="Berlin A."/>
            <person name="Brown A."/>
            <person name="Chapman S.B."/>
            <person name="Chen Z."/>
            <person name="Dunbar C."/>
            <person name="Freedman E."/>
            <person name="Gearin G."/>
            <person name="Gellesch M."/>
            <person name="Goldberg J."/>
            <person name="Griggs A."/>
            <person name="Gujja S."/>
            <person name="Heiman D."/>
            <person name="Howarth C."/>
            <person name="Larson L."/>
            <person name="Lui A."/>
            <person name="MacDonald P.J.P."/>
            <person name="Mehta T."/>
            <person name="Montmayeur A."/>
            <person name="Murphy C."/>
            <person name="Neiman D."/>
            <person name="Pearson M."/>
            <person name="Priest M."/>
            <person name="Roberts A."/>
            <person name="Saif S."/>
            <person name="Shea T."/>
            <person name="Shenoy N."/>
            <person name="Sisk P."/>
            <person name="Stolte C."/>
            <person name="Sykes S."/>
            <person name="Yandava C."/>
            <person name="Wortman J."/>
            <person name="Nusbaum C."/>
            <person name="Birren B."/>
        </authorList>
    </citation>
    <scope>NUCLEOTIDE SEQUENCE</scope>
    <source>
        <strain evidence="19">R3-111a-1</strain>
    </source>
</reference>
<gene>
    <name evidence="20" type="primary">20348431</name>
    <name evidence="19" type="ORF">GGTG_07973</name>
</gene>
<evidence type="ECO:0000256" key="11">
    <source>
        <dbReference type="ARBA" id="ARBA00022777"/>
    </source>
</evidence>
<dbReference type="Proteomes" id="UP000006039">
    <property type="component" value="Unassembled WGS sequence"/>
</dbReference>
<dbReference type="Pfam" id="PF00069">
    <property type="entry name" value="Pkinase"/>
    <property type="match status" value="1"/>
</dbReference>
<keyword evidence="5" id="KW-0963">Cytoplasm</keyword>
<dbReference type="HOGENOM" id="CLU_000288_2_5_1"/>
<comment type="similarity">
    <text evidence="3">Belongs to the protein kinase superfamily. STE Ser/Thr protein kinase family. STE20 subfamily.</text>
</comment>